<dbReference type="Proteomes" id="UP000046392">
    <property type="component" value="Unplaced"/>
</dbReference>
<dbReference type="Pfam" id="PF00313">
    <property type="entry name" value="CSD"/>
    <property type="match status" value="2"/>
</dbReference>
<feature type="compositionally biased region" description="Basic and acidic residues" evidence="1">
    <location>
        <begin position="290"/>
        <end position="300"/>
    </location>
</feature>
<dbReference type="InterPro" id="IPR002059">
    <property type="entry name" value="CSP_DNA-bd"/>
</dbReference>
<proteinExistence type="predicted"/>
<evidence type="ECO:0000259" key="2">
    <source>
        <dbReference type="PROSITE" id="PS51857"/>
    </source>
</evidence>
<accession>A0A0N5B1V5</accession>
<dbReference type="InterPro" id="IPR012340">
    <property type="entry name" value="NA-bd_OB-fold"/>
</dbReference>
<dbReference type="AlphaFoldDB" id="A0A0N5B1V5"/>
<reference evidence="4" key="1">
    <citation type="submission" date="2017-02" db="UniProtKB">
        <authorList>
            <consortium name="WormBaseParasite"/>
        </authorList>
    </citation>
    <scope>IDENTIFICATION</scope>
</reference>
<evidence type="ECO:0000313" key="4">
    <source>
        <dbReference type="WBParaSite" id="SPAL_0000005600.1"/>
    </source>
</evidence>
<dbReference type="CDD" id="cd04458">
    <property type="entry name" value="CSP_CDS"/>
    <property type="match status" value="1"/>
</dbReference>
<feature type="region of interest" description="Disordered" evidence="1">
    <location>
        <begin position="263"/>
        <end position="378"/>
    </location>
</feature>
<sequence>MGCDNSTMNVEGAFANQPNNVNNPSDNKELETRDGVVEVQSNENVSNEQNEETKDNGNSGSSNKEEKKVLESGVAGTVKWYNVKLGYGFIRRNDTNDCVFVYHQSIAKKNPNKRLRSLATDEEVVFDVIEGKKGLEAGNVTGPNGEPVKGSHIDKRYKKNYRNGRRFQRFYRKFNMENKERDPNQKYVEEKVEGKVLFFNSFKGYGFIKRNDKDENVFCHVVDIVKKNPKRFYYLPTGTPVLFDIVEGLKGTEAAFVRDEEGNPLSGVKKRNRGSNKVPSSSSSPSENDGEVKNDSDETKKNKRSNRRNRKNNKNKKAKEDGNNEPESSSDKENMVSNVVNNDGSSCSNNNLVVDSKTIQPRSDVSSMTDALGSLNTA</sequence>
<name>A0A0N5B1V5_STREA</name>
<evidence type="ECO:0000313" key="3">
    <source>
        <dbReference type="Proteomes" id="UP000046392"/>
    </source>
</evidence>
<keyword evidence="3" id="KW-1185">Reference proteome</keyword>
<feature type="compositionally biased region" description="Polar residues" evidence="1">
    <location>
        <begin position="335"/>
        <end position="378"/>
    </location>
</feature>
<dbReference type="SUPFAM" id="SSF50249">
    <property type="entry name" value="Nucleic acid-binding proteins"/>
    <property type="match status" value="2"/>
</dbReference>
<feature type="compositionally biased region" description="Basic and acidic residues" evidence="1">
    <location>
        <begin position="26"/>
        <end position="36"/>
    </location>
</feature>
<feature type="domain" description="CSD" evidence="2">
    <location>
        <begin position="191"/>
        <end position="259"/>
    </location>
</feature>
<organism evidence="3 4">
    <name type="scientific">Strongyloides papillosus</name>
    <name type="common">Intestinal threadworm</name>
    <dbReference type="NCBI Taxonomy" id="174720"/>
    <lineage>
        <taxon>Eukaryota</taxon>
        <taxon>Metazoa</taxon>
        <taxon>Ecdysozoa</taxon>
        <taxon>Nematoda</taxon>
        <taxon>Chromadorea</taxon>
        <taxon>Rhabditida</taxon>
        <taxon>Tylenchina</taxon>
        <taxon>Panagrolaimomorpha</taxon>
        <taxon>Strongyloidoidea</taxon>
        <taxon>Strongyloididae</taxon>
        <taxon>Strongyloides</taxon>
    </lineage>
</organism>
<dbReference type="WBParaSite" id="SPAL_0000005600.1">
    <property type="protein sequence ID" value="SPAL_0000005600.1"/>
    <property type="gene ID" value="SPAL_0000005600"/>
</dbReference>
<feature type="compositionally biased region" description="Basic residues" evidence="1">
    <location>
        <begin position="301"/>
        <end position="317"/>
    </location>
</feature>
<feature type="compositionally biased region" description="Low complexity" evidence="1">
    <location>
        <begin position="16"/>
        <end position="25"/>
    </location>
</feature>
<feature type="domain" description="CSD" evidence="2">
    <location>
        <begin position="73"/>
        <end position="142"/>
    </location>
</feature>
<feature type="region of interest" description="Disordered" evidence="1">
    <location>
        <begin position="1"/>
        <end position="68"/>
    </location>
</feature>
<dbReference type="PANTHER" id="PTHR11544">
    <property type="entry name" value="COLD SHOCK DOMAIN CONTAINING PROTEINS"/>
    <property type="match status" value="1"/>
</dbReference>
<dbReference type="SMART" id="SM00357">
    <property type="entry name" value="CSP"/>
    <property type="match status" value="2"/>
</dbReference>
<protein>
    <submittedName>
        <fullName evidence="4">CSD domain-containing protein</fullName>
    </submittedName>
</protein>
<evidence type="ECO:0000256" key="1">
    <source>
        <dbReference type="SAM" id="MobiDB-lite"/>
    </source>
</evidence>
<dbReference type="InterPro" id="IPR050181">
    <property type="entry name" value="Cold_shock_domain"/>
</dbReference>
<dbReference type="Gene3D" id="2.40.50.140">
    <property type="entry name" value="Nucleic acid-binding proteins"/>
    <property type="match status" value="2"/>
</dbReference>
<dbReference type="InterPro" id="IPR011129">
    <property type="entry name" value="CSD"/>
</dbReference>
<feature type="compositionally biased region" description="Low complexity" evidence="1">
    <location>
        <begin position="37"/>
        <end position="48"/>
    </location>
</feature>
<dbReference type="PRINTS" id="PR00050">
    <property type="entry name" value="COLDSHOCK"/>
</dbReference>
<dbReference type="PROSITE" id="PS51857">
    <property type="entry name" value="CSD_2"/>
    <property type="match status" value="2"/>
</dbReference>
<dbReference type="STRING" id="174720.A0A0N5B1V5"/>
<dbReference type="GO" id="GO:0003676">
    <property type="term" value="F:nucleic acid binding"/>
    <property type="evidence" value="ECO:0007669"/>
    <property type="project" value="InterPro"/>
</dbReference>